<gene>
    <name evidence="1" type="ORF">SCD_n02794</name>
</gene>
<dbReference type="EMBL" id="AP013066">
    <property type="protein sequence ID" value="BAN36593.1"/>
    <property type="molecule type" value="Genomic_DNA"/>
</dbReference>
<reference evidence="1 2" key="1">
    <citation type="journal article" date="2012" name="Appl. Environ. Microbiol.">
        <title>Draft genome sequence of a psychrotolerant sulfur-oxidizing bacterium, Sulfuricella denitrificans skB26, and proteomic insights into cold adaptation.</title>
        <authorList>
            <person name="Watanabe T."/>
            <person name="Kojima H."/>
            <person name="Fukui M."/>
        </authorList>
    </citation>
    <scope>NUCLEOTIDE SEQUENCE [LARGE SCALE GENOMIC DNA]</scope>
    <source>
        <strain evidence="2">skB26</strain>
    </source>
</reference>
<dbReference type="SUPFAM" id="SSF144052">
    <property type="entry name" value="Thermophilic metalloprotease-like"/>
    <property type="match status" value="1"/>
</dbReference>
<dbReference type="AlphaFoldDB" id="S6ADM9"/>
<accession>S6ADM9</accession>
<dbReference type="HOGENOM" id="CLU_808199_0_0_4"/>
<keyword evidence="2" id="KW-1185">Reference proteome</keyword>
<dbReference type="RefSeq" id="WP_009207446.1">
    <property type="nucleotide sequence ID" value="NC_022357.1"/>
</dbReference>
<dbReference type="eggNOG" id="COG2309">
    <property type="taxonomic scope" value="Bacteria"/>
</dbReference>
<dbReference type="STRING" id="1163617.SCD_n02794"/>
<dbReference type="Proteomes" id="UP000015559">
    <property type="component" value="Chromosome"/>
</dbReference>
<evidence type="ECO:0000313" key="1">
    <source>
        <dbReference type="EMBL" id="BAN36593.1"/>
    </source>
</evidence>
<name>S6ADM9_SULDS</name>
<proteinExistence type="predicted"/>
<evidence type="ECO:0000313" key="2">
    <source>
        <dbReference type="Proteomes" id="UP000015559"/>
    </source>
</evidence>
<dbReference type="OrthoDB" id="8557073at2"/>
<organism evidence="1 2">
    <name type="scientific">Sulfuricella denitrificans (strain DSM 22764 / NBRC 105220 / skB26)</name>
    <dbReference type="NCBI Taxonomy" id="1163617"/>
    <lineage>
        <taxon>Bacteria</taxon>
        <taxon>Pseudomonadati</taxon>
        <taxon>Pseudomonadota</taxon>
        <taxon>Betaproteobacteria</taxon>
        <taxon>Nitrosomonadales</taxon>
        <taxon>Sulfuricellaceae</taxon>
        <taxon>Sulfuricella</taxon>
    </lineage>
</organism>
<evidence type="ECO:0008006" key="3">
    <source>
        <dbReference type="Google" id="ProtNLM"/>
    </source>
</evidence>
<dbReference type="KEGG" id="sdr:SCD_n02794"/>
<sequence length="350" mass="38692">MTQHAICATIPDAAIDTAEINIRDILTLAIEYQPMQSAIVVWDGQCDLAIALTEAYRRNLPDAIFIDFNSTAPEAVCAAFDRLVSSDLVVLIQSTSFRLNAYRIRVELFKKSLKVIEHPHLSRMPGAESVLYIESLAYDPAYFRGVGNALKARLDRAQVGVIDSDGEQLVFAAGFESAKLNVGDYRTMLNVGGQFPIGEVFTESNDLEAANGRVRIAIFGDTSFTVNKPAQPITLVISKGRVIEAIDSTPEFDQVLANIRADEGEIWVRELGLGMNRTFTQDRVVSDIGTYERMCGIHLSLGAKHGIYNKPNIRRAAARHHVDVFAVTKKVILDNEVIYQDGAWLPLHTI</sequence>
<protein>
    <recommendedName>
        <fullName evidence="3">Leucyl aminopeptidase (Aminopeptidase T)</fullName>
    </recommendedName>
</protein>